<reference evidence="1 2" key="1">
    <citation type="submission" date="2019-05" db="EMBL/GenBank/DDBJ databases">
        <title>Mikania micrantha, genome provides insights into the molecular mechanism of rapid growth.</title>
        <authorList>
            <person name="Liu B."/>
        </authorList>
    </citation>
    <scope>NUCLEOTIDE SEQUENCE [LARGE SCALE GENOMIC DNA]</scope>
    <source>
        <strain evidence="1">NLD-2019</strain>
        <tissue evidence="1">Leaf</tissue>
    </source>
</reference>
<comment type="caution">
    <text evidence="1">The sequence shown here is derived from an EMBL/GenBank/DDBJ whole genome shotgun (WGS) entry which is preliminary data.</text>
</comment>
<dbReference type="EMBL" id="SZYD01000004">
    <property type="protein sequence ID" value="KAD6454554.1"/>
    <property type="molecule type" value="Genomic_DNA"/>
</dbReference>
<gene>
    <name evidence="1" type="ORF">E3N88_09260</name>
</gene>
<evidence type="ECO:0000313" key="1">
    <source>
        <dbReference type="EMBL" id="KAD6454554.1"/>
    </source>
</evidence>
<name>A0A5N6PIL7_9ASTR</name>
<evidence type="ECO:0000313" key="2">
    <source>
        <dbReference type="Proteomes" id="UP000326396"/>
    </source>
</evidence>
<sequence length="74" mass="8011">MPGRYAPSQALTWGGTPGTMKKVEAASQPRVLYRYEPSTSVDGLRSPVKEQACRLCVVSSVKEILGMLELSAAR</sequence>
<proteinExistence type="predicted"/>
<keyword evidence="2" id="KW-1185">Reference proteome</keyword>
<dbReference type="Proteomes" id="UP000326396">
    <property type="component" value="Linkage Group LG12"/>
</dbReference>
<accession>A0A5N6PIL7</accession>
<organism evidence="1 2">
    <name type="scientific">Mikania micrantha</name>
    <name type="common">bitter vine</name>
    <dbReference type="NCBI Taxonomy" id="192012"/>
    <lineage>
        <taxon>Eukaryota</taxon>
        <taxon>Viridiplantae</taxon>
        <taxon>Streptophyta</taxon>
        <taxon>Embryophyta</taxon>
        <taxon>Tracheophyta</taxon>
        <taxon>Spermatophyta</taxon>
        <taxon>Magnoliopsida</taxon>
        <taxon>eudicotyledons</taxon>
        <taxon>Gunneridae</taxon>
        <taxon>Pentapetalae</taxon>
        <taxon>asterids</taxon>
        <taxon>campanulids</taxon>
        <taxon>Asterales</taxon>
        <taxon>Asteraceae</taxon>
        <taxon>Asteroideae</taxon>
        <taxon>Heliantheae alliance</taxon>
        <taxon>Eupatorieae</taxon>
        <taxon>Mikania</taxon>
    </lineage>
</organism>
<protein>
    <submittedName>
        <fullName evidence="1">Uncharacterized protein</fullName>
    </submittedName>
</protein>
<dbReference type="AlphaFoldDB" id="A0A5N6PIL7"/>